<dbReference type="SUPFAM" id="SSF52172">
    <property type="entry name" value="CheY-like"/>
    <property type="match status" value="1"/>
</dbReference>
<keyword evidence="1" id="KW-0238">DNA-binding</keyword>
<dbReference type="Pfam" id="PF00196">
    <property type="entry name" value="GerE"/>
    <property type="match status" value="1"/>
</dbReference>
<reference evidence="3 4" key="1">
    <citation type="submission" date="2017-05" db="EMBL/GenBank/DDBJ databases">
        <title>Complete genome sequence of Streptomyces sp. SCSIO 03032 revealed the diverse biosynthetic pathways for its bioactive secondary metabolites.</title>
        <authorList>
            <person name="Ma L."/>
            <person name="Zhu Y."/>
            <person name="Zhang W."/>
            <person name="Zhang G."/>
            <person name="Tian X."/>
            <person name="Zhang S."/>
            <person name="Zhang C."/>
        </authorList>
    </citation>
    <scope>NUCLEOTIDE SEQUENCE [LARGE SCALE GENOMIC DNA]</scope>
    <source>
        <strain evidence="3 4">SCSIO 03032</strain>
    </source>
</reference>
<accession>A0A1W7D7H8</accession>
<dbReference type="InterPro" id="IPR039420">
    <property type="entry name" value="WalR-like"/>
</dbReference>
<dbReference type="InterPro" id="IPR036388">
    <property type="entry name" value="WH-like_DNA-bd_sf"/>
</dbReference>
<dbReference type="InterPro" id="IPR000792">
    <property type="entry name" value="Tscrpt_reg_LuxR_C"/>
</dbReference>
<name>A0A1W7D7H8_9ACTN</name>
<dbReference type="EMBL" id="CP021121">
    <property type="protein sequence ID" value="ARQ72540.1"/>
    <property type="molecule type" value="Genomic_DNA"/>
</dbReference>
<dbReference type="Proteomes" id="UP000194218">
    <property type="component" value="Chromosome"/>
</dbReference>
<evidence type="ECO:0000259" key="2">
    <source>
        <dbReference type="PROSITE" id="PS50043"/>
    </source>
</evidence>
<proteinExistence type="predicted"/>
<dbReference type="AlphaFoldDB" id="A0A1W7D7H8"/>
<dbReference type="PROSITE" id="PS50043">
    <property type="entry name" value="HTH_LUXR_2"/>
    <property type="match status" value="1"/>
</dbReference>
<dbReference type="InterPro" id="IPR016032">
    <property type="entry name" value="Sig_transdc_resp-reg_C-effctor"/>
</dbReference>
<sequence length="188" mass="20118">MRCGLTSLLGAEVDIEISSLSWEALTRAEPPPPGTVRLADVTCPGFARYADETVRQTGAEDEHGLVVLAPAGRPGLLTRAFEARALGYVSKEAPPERLLDAIRAVAKGGRYVDDALAYDFLSASRMPLTPRELRVLALAADGAPVPEIAGELWLAEGTVRNYLAAVIRKTGARNRVDAIRIARSAGWV</sequence>
<organism evidence="3 4">
    <name type="scientific">Streptomyces marincola</name>
    <dbReference type="NCBI Taxonomy" id="2878388"/>
    <lineage>
        <taxon>Bacteria</taxon>
        <taxon>Bacillati</taxon>
        <taxon>Actinomycetota</taxon>
        <taxon>Actinomycetes</taxon>
        <taxon>Kitasatosporales</taxon>
        <taxon>Streptomycetaceae</taxon>
        <taxon>Streptomyces</taxon>
    </lineage>
</organism>
<evidence type="ECO:0000313" key="3">
    <source>
        <dbReference type="EMBL" id="ARQ72540.1"/>
    </source>
</evidence>
<dbReference type="SMART" id="SM00421">
    <property type="entry name" value="HTH_LUXR"/>
    <property type="match status" value="1"/>
</dbReference>
<evidence type="ECO:0000256" key="1">
    <source>
        <dbReference type="ARBA" id="ARBA00023125"/>
    </source>
</evidence>
<gene>
    <name evidence="3" type="ORF">CAG99_21220</name>
</gene>
<dbReference type="InterPro" id="IPR011006">
    <property type="entry name" value="CheY-like_superfamily"/>
</dbReference>
<dbReference type="GO" id="GO:0006355">
    <property type="term" value="P:regulation of DNA-templated transcription"/>
    <property type="evidence" value="ECO:0007669"/>
    <property type="project" value="InterPro"/>
</dbReference>
<protein>
    <recommendedName>
        <fullName evidence="2">HTH luxR-type domain-containing protein</fullName>
    </recommendedName>
</protein>
<dbReference type="PRINTS" id="PR00038">
    <property type="entry name" value="HTHLUXR"/>
</dbReference>
<dbReference type="Gene3D" id="1.10.10.10">
    <property type="entry name" value="Winged helix-like DNA-binding domain superfamily/Winged helix DNA-binding domain"/>
    <property type="match status" value="1"/>
</dbReference>
<dbReference type="SUPFAM" id="SSF46894">
    <property type="entry name" value="C-terminal effector domain of the bipartite response regulators"/>
    <property type="match status" value="1"/>
</dbReference>
<dbReference type="CDD" id="cd06170">
    <property type="entry name" value="LuxR_C_like"/>
    <property type="match status" value="1"/>
</dbReference>
<dbReference type="Gene3D" id="3.40.50.2300">
    <property type="match status" value="1"/>
</dbReference>
<dbReference type="GO" id="GO:0003677">
    <property type="term" value="F:DNA binding"/>
    <property type="evidence" value="ECO:0007669"/>
    <property type="project" value="UniProtKB-KW"/>
</dbReference>
<evidence type="ECO:0000313" key="4">
    <source>
        <dbReference type="Proteomes" id="UP000194218"/>
    </source>
</evidence>
<dbReference type="PANTHER" id="PTHR43214">
    <property type="entry name" value="TWO-COMPONENT RESPONSE REGULATOR"/>
    <property type="match status" value="1"/>
</dbReference>
<dbReference type="PROSITE" id="PS00622">
    <property type="entry name" value="HTH_LUXR_1"/>
    <property type="match status" value="1"/>
</dbReference>
<dbReference type="KEGG" id="smao:CAG99_21220"/>
<keyword evidence="4" id="KW-1185">Reference proteome</keyword>
<feature type="domain" description="HTH luxR-type" evidence="2">
    <location>
        <begin position="121"/>
        <end position="186"/>
    </location>
</feature>
<dbReference type="PANTHER" id="PTHR43214:SF42">
    <property type="entry name" value="TRANSCRIPTIONAL REGULATORY PROTEIN DESR"/>
    <property type="match status" value="1"/>
</dbReference>